<dbReference type="STRING" id="1042163.BRLA_c037990"/>
<feature type="chain" id="PRO_5038991304" evidence="1">
    <location>
        <begin position="24"/>
        <end position="333"/>
    </location>
</feature>
<name>A0A075R8B7_BRELA</name>
<dbReference type="Proteomes" id="UP000005850">
    <property type="component" value="Chromosome"/>
</dbReference>
<dbReference type="PROSITE" id="PS51257">
    <property type="entry name" value="PROKAR_LIPOPROTEIN"/>
    <property type="match status" value="1"/>
</dbReference>
<dbReference type="HOGENOM" id="CLU_068664_0_0_9"/>
<proteinExistence type="predicted"/>
<dbReference type="InterPro" id="IPR016047">
    <property type="entry name" value="M23ase_b-sheet_dom"/>
</dbReference>
<feature type="signal peptide" evidence="1">
    <location>
        <begin position="1"/>
        <end position="23"/>
    </location>
</feature>
<dbReference type="PANTHER" id="PTHR21666:SF270">
    <property type="entry name" value="MUREIN HYDROLASE ACTIVATOR ENVC"/>
    <property type="match status" value="1"/>
</dbReference>
<dbReference type="eggNOG" id="COG0739">
    <property type="taxonomic scope" value="Bacteria"/>
</dbReference>
<reference evidence="3 4" key="1">
    <citation type="journal article" date="2011" name="J. Bacteriol.">
        <title>Genome sequence of Brevibacillus laterosporus LMG 15441, a pathogen of invertebrates.</title>
        <authorList>
            <person name="Djukic M."/>
            <person name="Poehlein A."/>
            <person name="Thurmer A."/>
            <person name="Daniel R."/>
        </authorList>
    </citation>
    <scope>NUCLEOTIDE SEQUENCE [LARGE SCALE GENOMIC DNA]</scope>
    <source>
        <strain evidence="3 4">LMG 15441</strain>
    </source>
</reference>
<feature type="domain" description="M23ase beta-sheet core" evidence="2">
    <location>
        <begin position="210"/>
        <end position="304"/>
    </location>
</feature>
<dbReference type="EMBL" id="CP007806">
    <property type="protein sequence ID" value="AIG28099.1"/>
    <property type="molecule type" value="Genomic_DNA"/>
</dbReference>
<keyword evidence="3" id="KW-0378">Hydrolase</keyword>
<dbReference type="InterPro" id="IPR011055">
    <property type="entry name" value="Dup_hybrid_motif"/>
</dbReference>
<dbReference type="CDD" id="cd12797">
    <property type="entry name" value="M23_peptidase"/>
    <property type="match status" value="1"/>
</dbReference>
<evidence type="ECO:0000256" key="1">
    <source>
        <dbReference type="SAM" id="SignalP"/>
    </source>
</evidence>
<evidence type="ECO:0000313" key="3">
    <source>
        <dbReference type="EMBL" id="AIG28099.1"/>
    </source>
</evidence>
<dbReference type="PANTHER" id="PTHR21666">
    <property type="entry name" value="PEPTIDASE-RELATED"/>
    <property type="match status" value="1"/>
</dbReference>
<organism evidence="3 4">
    <name type="scientific">Brevibacillus laterosporus LMG 15441</name>
    <dbReference type="NCBI Taxonomy" id="1042163"/>
    <lineage>
        <taxon>Bacteria</taxon>
        <taxon>Bacillati</taxon>
        <taxon>Bacillota</taxon>
        <taxon>Bacilli</taxon>
        <taxon>Bacillales</taxon>
        <taxon>Paenibacillaceae</taxon>
        <taxon>Brevibacillus</taxon>
    </lineage>
</organism>
<evidence type="ECO:0000313" key="4">
    <source>
        <dbReference type="Proteomes" id="UP000005850"/>
    </source>
</evidence>
<dbReference type="Pfam" id="PF01551">
    <property type="entry name" value="Peptidase_M23"/>
    <property type="match status" value="1"/>
</dbReference>
<gene>
    <name evidence="3" type="primary">mepM_1</name>
    <name evidence="3" type="ORF">BRLA_c037990</name>
</gene>
<dbReference type="GO" id="GO:0004222">
    <property type="term" value="F:metalloendopeptidase activity"/>
    <property type="evidence" value="ECO:0007669"/>
    <property type="project" value="TreeGrafter"/>
</dbReference>
<dbReference type="Gene3D" id="2.70.70.10">
    <property type="entry name" value="Glucose Permease (Domain IIA)"/>
    <property type="match status" value="1"/>
</dbReference>
<keyword evidence="1" id="KW-0732">Signal</keyword>
<dbReference type="SUPFAM" id="SSF51261">
    <property type="entry name" value="Duplicated hybrid motif"/>
    <property type="match status" value="1"/>
</dbReference>
<accession>A0A075R8B7</accession>
<dbReference type="RefSeq" id="WP_003338731.1">
    <property type="nucleotide sequence ID" value="NZ_CP007806.1"/>
</dbReference>
<sequence length="333" mass="37249">MKRSIYPPILLVAALGVSLTACGKPVVHQSEKTEVVQKKETGSIMQPIKPKQFGEVFLDEEYERIHAQMTKEFQQQVSSEELKQLAHPFQEGITGYTLQADVPIGNGYQQYLWLDQSGTKGLSAIFNQQQKINGLKIMPLKAFPQTDQAFTKNVFTPPVKQDWFVFWGGTNELFNYHYEQENQRYAYDLVIMKDGKTYQGDPSKNESYYAYGQEVSAAADGKVVKVENKIPDNVPVGTTNKTELLGNHVIIDHGNGEYSVTAHLKTGSLKVKVGDKVKRGEIIGLCGNSGNSSEAHIHFQVSNSPEVMNNKSIRIKWEGNANPIRGEYMKKGS</sequence>
<dbReference type="KEGG" id="blr:BRLA_c037990"/>
<dbReference type="EC" id="3.4.24.-" evidence="3"/>
<dbReference type="InterPro" id="IPR050570">
    <property type="entry name" value="Cell_wall_metabolism_enzyme"/>
</dbReference>
<keyword evidence="4" id="KW-1185">Reference proteome</keyword>
<protein>
    <submittedName>
        <fullName evidence="3">Murein DD-endopeptidase MepM</fullName>
        <ecNumber evidence="3">3.4.24.-</ecNumber>
    </submittedName>
</protein>
<evidence type="ECO:0000259" key="2">
    <source>
        <dbReference type="Pfam" id="PF01551"/>
    </source>
</evidence>
<dbReference type="AlphaFoldDB" id="A0A075R8B7"/>